<dbReference type="Proteomes" id="UP001189429">
    <property type="component" value="Unassembled WGS sequence"/>
</dbReference>
<feature type="non-terminal residue" evidence="2">
    <location>
        <position position="1"/>
    </location>
</feature>
<feature type="compositionally biased region" description="Basic and acidic residues" evidence="1">
    <location>
        <begin position="53"/>
        <end position="66"/>
    </location>
</feature>
<keyword evidence="3" id="KW-1185">Reference proteome</keyword>
<reference evidence="2" key="1">
    <citation type="submission" date="2023-10" db="EMBL/GenBank/DDBJ databases">
        <authorList>
            <person name="Chen Y."/>
            <person name="Shah S."/>
            <person name="Dougan E. K."/>
            <person name="Thang M."/>
            <person name="Chan C."/>
        </authorList>
    </citation>
    <scope>NUCLEOTIDE SEQUENCE [LARGE SCALE GENOMIC DNA]</scope>
</reference>
<feature type="region of interest" description="Disordered" evidence="1">
    <location>
        <begin position="1"/>
        <end position="128"/>
    </location>
</feature>
<feature type="compositionally biased region" description="Basic residues" evidence="1">
    <location>
        <begin position="81"/>
        <end position="101"/>
    </location>
</feature>
<feature type="compositionally biased region" description="Gly residues" evidence="1">
    <location>
        <begin position="42"/>
        <end position="51"/>
    </location>
</feature>
<name>A0ABN9UMZ7_9DINO</name>
<evidence type="ECO:0000313" key="3">
    <source>
        <dbReference type="Proteomes" id="UP001189429"/>
    </source>
</evidence>
<organism evidence="2 3">
    <name type="scientific">Prorocentrum cordatum</name>
    <dbReference type="NCBI Taxonomy" id="2364126"/>
    <lineage>
        <taxon>Eukaryota</taxon>
        <taxon>Sar</taxon>
        <taxon>Alveolata</taxon>
        <taxon>Dinophyceae</taxon>
        <taxon>Prorocentrales</taxon>
        <taxon>Prorocentraceae</taxon>
        <taxon>Prorocentrum</taxon>
    </lineage>
</organism>
<sequence>RRRRRRLRGVCRGRGRGGRVAAGRPGGPGGRHLGATPHRGPGRLGGPGGGPRLRLEPREQQPERLRGPRRRARQQADPGGRRRRRRPRRAGRVHRHRHAAARGHCPEPRRVLRGHHRHGQEPAASPAL</sequence>
<feature type="compositionally biased region" description="Basic residues" evidence="1">
    <location>
        <begin position="1"/>
        <end position="17"/>
    </location>
</feature>
<proteinExistence type="predicted"/>
<protein>
    <submittedName>
        <fullName evidence="2">Uncharacterized protein</fullName>
    </submittedName>
</protein>
<dbReference type="EMBL" id="CAUYUJ010016058">
    <property type="protein sequence ID" value="CAK0861294.1"/>
    <property type="molecule type" value="Genomic_DNA"/>
</dbReference>
<evidence type="ECO:0000256" key="1">
    <source>
        <dbReference type="SAM" id="MobiDB-lite"/>
    </source>
</evidence>
<accession>A0ABN9UMZ7</accession>
<comment type="caution">
    <text evidence="2">The sequence shown here is derived from an EMBL/GenBank/DDBJ whole genome shotgun (WGS) entry which is preliminary data.</text>
</comment>
<evidence type="ECO:0000313" key="2">
    <source>
        <dbReference type="EMBL" id="CAK0861294.1"/>
    </source>
</evidence>
<gene>
    <name evidence="2" type="ORF">PCOR1329_LOCUS50002</name>
</gene>
<feature type="compositionally biased region" description="Gly residues" evidence="1">
    <location>
        <begin position="18"/>
        <end position="32"/>
    </location>
</feature>
<feature type="non-terminal residue" evidence="2">
    <location>
        <position position="128"/>
    </location>
</feature>